<protein>
    <submittedName>
        <fullName evidence="3">PA-phosphatase</fullName>
    </submittedName>
</protein>
<feature type="domain" description="Phosphatidic acid phosphatase type 2/haloperoxidase" evidence="1">
    <location>
        <begin position="168"/>
        <end position="267"/>
    </location>
</feature>
<evidence type="ECO:0000313" key="5">
    <source>
        <dbReference type="Proteomes" id="UP000625079"/>
    </source>
</evidence>
<dbReference type="Proteomes" id="UP000625079">
    <property type="component" value="Unassembled WGS sequence"/>
</dbReference>
<sequence>MGGNWFGGNWFGGNWFGGNWAGGSGGSGTPVFAMRADRPLAEIAITRSYDAKFRDAEWDPDLRAVTILPEFLAQTIKGKQWQAAVALPPPTYPVTAKMVDEVLVLAVAERPEALGEIVEEDQNFQLRWLQLLNMSATAYPHTFLLMKIVARVGEFAMVTLKLQYSNVSGAAPPPYWYQPRPSQVCPTLYPPVQVPGHPSYPAGHALIGTLTSECLADLLPQYKQPLRALAARVAMNRVIAGLHYREDIDAGAKAAVALKPFLTACPFYAATFKLAQAEWK</sequence>
<organism evidence="2 5">
    <name type="scientific">Bradyrhizobium guangdongense</name>
    <dbReference type="NCBI Taxonomy" id="1325090"/>
    <lineage>
        <taxon>Bacteria</taxon>
        <taxon>Pseudomonadati</taxon>
        <taxon>Pseudomonadota</taxon>
        <taxon>Alphaproteobacteria</taxon>
        <taxon>Hyphomicrobiales</taxon>
        <taxon>Nitrobacteraceae</taxon>
        <taxon>Bradyrhizobium</taxon>
    </lineage>
</organism>
<evidence type="ECO:0000313" key="3">
    <source>
        <dbReference type="EMBL" id="QOZ60321.1"/>
    </source>
</evidence>
<keyword evidence="4" id="KW-1185">Reference proteome</keyword>
<evidence type="ECO:0000259" key="1">
    <source>
        <dbReference type="Pfam" id="PF01569"/>
    </source>
</evidence>
<dbReference type="PRINTS" id="PR00483">
    <property type="entry name" value="BACPHPHTASE"/>
</dbReference>
<dbReference type="EMBL" id="CP030057">
    <property type="protein sequence ID" value="QOZ60321.1"/>
    <property type="molecule type" value="Genomic_DNA"/>
</dbReference>
<dbReference type="EMBL" id="BMHC01000009">
    <property type="protein sequence ID" value="GGI27172.1"/>
    <property type="molecule type" value="Genomic_DNA"/>
</dbReference>
<dbReference type="InterPro" id="IPR036938">
    <property type="entry name" value="PAP2/HPO_sf"/>
</dbReference>
<dbReference type="SUPFAM" id="SSF48317">
    <property type="entry name" value="Acid phosphatase/Vanadium-dependent haloperoxidase"/>
    <property type="match status" value="1"/>
</dbReference>
<gene>
    <name evidence="2" type="ORF">GCM10010987_43060</name>
    <name evidence="3" type="ORF">XH86_17565</name>
</gene>
<dbReference type="OrthoDB" id="9780507at2"/>
<dbReference type="Gene3D" id="1.20.144.10">
    <property type="entry name" value="Phosphatidic acid phosphatase type 2/haloperoxidase"/>
    <property type="match status" value="1"/>
</dbReference>
<dbReference type="Proteomes" id="UP000593880">
    <property type="component" value="Chromosome"/>
</dbReference>
<dbReference type="AlphaFoldDB" id="A0A410V6H7"/>
<evidence type="ECO:0000313" key="2">
    <source>
        <dbReference type="EMBL" id="GGI27172.1"/>
    </source>
</evidence>
<reference evidence="3 4" key="2">
    <citation type="submission" date="2018-06" db="EMBL/GenBank/DDBJ databases">
        <title>Comparative genomics of rhizobia nodulating Arachis hypogaea in China.</title>
        <authorList>
            <person name="Li Y."/>
        </authorList>
    </citation>
    <scope>NUCLEOTIDE SEQUENCE [LARGE SCALE GENOMIC DNA]</scope>
    <source>
        <strain evidence="3 4">CCBAU 51658</strain>
    </source>
</reference>
<proteinExistence type="predicted"/>
<reference evidence="2" key="3">
    <citation type="submission" date="2022-12" db="EMBL/GenBank/DDBJ databases">
        <authorList>
            <person name="Sun Q."/>
            <person name="Zhou Y."/>
        </authorList>
    </citation>
    <scope>NUCLEOTIDE SEQUENCE</scope>
    <source>
        <strain evidence="2">CGMCC 1.15034</strain>
    </source>
</reference>
<dbReference type="Pfam" id="PF01569">
    <property type="entry name" value="PAP2"/>
    <property type="match status" value="1"/>
</dbReference>
<reference evidence="2" key="1">
    <citation type="journal article" date="2014" name="Int. J. Syst. Evol. Microbiol.">
        <title>Complete genome sequence of Corynebacterium casei LMG S-19264T (=DSM 44701T), isolated from a smear-ripened cheese.</title>
        <authorList>
            <consortium name="US DOE Joint Genome Institute (JGI-PGF)"/>
            <person name="Walter F."/>
            <person name="Albersmeier A."/>
            <person name="Kalinowski J."/>
            <person name="Ruckert C."/>
        </authorList>
    </citation>
    <scope>NUCLEOTIDE SEQUENCE</scope>
    <source>
        <strain evidence="2">CGMCC 1.15034</strain>
    </source>
</reference>
<evidence type="ECO:0000313" key="4">
    <source>
        <dbReference type="Proteomes" id="UP000593880"/>
    </source>
</evidence>
<accession>A0A410V6H7</accession>
<dbReference type="GO" id="GO:0003993">
    <property type="term" value="F:acid phosphatase activity"/>
    <property type="evidence" value="ECO:0007669"/>
    <property type="project" value="InterPro"/>
</dbReference>
<dbReference type="GO" id="GO:0030288">
    <property type="term" value="C:outer membrane-bounded periplasmic space"/>
    <property type="evidence" value="ECO:0007669"/>
    <property type="project" value="InterPro"/>
</dbReference>
<name>A0A410V6H7_9BRAD</name>
<dbReference type="InterPro" id="IPR001011">
    <property type="entry name" value="Acid_Pase_classA_bac"/>
</dbReference>
<dbReference type="InterPro" id="IPR000326">
    <property type="entry name" value="PAP2/HPO"/>
</dbReference>